<protein>
    <submittedName>
        <fullName evidence="2">Uncharacterized protein</fullName>
    </submittedName>
</protein>
<evidence type="ECO:0000313" key="2">
    <source>
        <dbReference type="EMBL" id="MBX63265.1"/>
    </source>
</evidence>
<organism evidence="2">
    <name type="scientific">Rhizophora mucronata</name>
    <name type="common">Asiatic mangrove</name>
    <dbReference type="NCBI Taxonomy" id="61149"/>
    <lineage>
        <taxon>Eukaryota</taxon>
        <taxon>Viridiplantae</taxon>
        <taxon>Streptophyta</taxon>
        <taxon>Embryophyta</taxon>
        <taxon>Tracheophyta</taxon>
        <taxon>Spermatophyta</taxon>
        <taxon>Magnoliopsida</taxon>
        <taxon>eudicotyledons</taxon>
        <taxon>Gunneridae</taxon>
        <taxon>Pentapetalae</taxon>
        <taxon>rosids</taxon>
        <taxon>fabids</taxon>
        <taxon>Malpighiales</taxon>
        <taxon>Rhizophoraceae</taxon>
        <taxon>Rhizophora</taxon>
    </lineage>
</organism>
<proteinExistence type="predicted"/>
<reference evidence="2" key="1">
    <citation type="submission" date="2018-02" db="EMBL/GenBank/DDBJ databases">
        <title>Rhizophora mucronata_Transcriptome.</title>
        <authorList>
            <person name="Meera S.P."/>
            <person name="Sreeshan A."/>
            <person name="Augustine A."/>
        </authorList>
    </citation>
    <scope>NUCLEOTIDE SEQUENCE</scope>
    <source>
        <tissue evidence="2">Leaf</tissue>
    </source>
</reference>
<evidence type="ECO:0000256" key="1">
    <source>
        <dbReference type="SAM" id="MobiDB-lite"/>
    </source>
</evidence>
<name>A0A2P2Q8E3_RHIMU</name>
<dbReference type="AlphaFoldDB" id="A0A2P2Q8E3"/>
<dbReference type="EMBL" id="GGEC01082781">
    <property type="protein sequence ID" value="MBX63265.1"/>
    <property type="molecule type" value="Transcribed_RNA"/>
</dbReference>
<sequence length="24" mass="2796">MILKKRKGTPGERKQLEMQAKSTH</sequence>
<accession>A0A2P2Q8E3</accession>
<feature type="region of interest" description="Disordered" evidence="1">
    <location>
        <begin position="1"/>
        <end position="24"/>
    </location>
</feature>